<organism evidence="1 2">
    <name type="scientific">Pandoraea sputorum</name>
    <dbReference type="NCBI Taxonomy" id="93222"/>
    <lineage>
        <taxon>Bacteria</taxon>
        <taxon>Pseudomonadati</taxon>
        <taxon>Pseudomonadota</taxon>
        <taxon>Betaproteobacteria</taxon>
        <taxon>Burkholderiales</taxon>
        <taxon>Burkholderiaceae</taxon>
        <taxon>Pandoraea</taxon>
    </lineage>
</organism>
<evidence type="ECO:0000313" key="1">
    <source>
        <dbReference type="EMBL" id="VVE85684.1"/>
    </source>
</evidence>
<dbReference type="InterPro" id="IPR025292">
    <property type="entry name" value="T3SS_LEE_assoc"/>
</dbReference>
<evidence type="ECO:0008006" key="3">
    <source>
        <dbReference type="Google" id="ProtNLM"/>
    </source>
</evidence>
<gene>
    <name evidence="1" type="ORF">PSP31121_05357</name>
</gene>
<name>A0A5E5BIZ4_9BURK</name>
<dbReference type="AlphaFoldDB" id="A0A5E5BIZ4"/>
<dbReference type="Pfam" id="PF13327">
    <property type="entry name" value="T3SS_LEE_assoc"/>
    <property type="match status" value="1"/>
</dbReference>
<dbReference type="EMBL" id="CABPSR010000031">
    <property type="protein sequence ID" value="VVE85684.1"/>
    <property type="molecule type" value="Genomic_DNA"/>
</dbReference>
<dbReference type="RefSeq" id="WP_150811427.1">
    <property type="nucleotide sequence ID" value="NZ_CABPSR010000031.1"/>
</dbReference>
<proteinExistence type="predicted"/>
<evidence type="ECO:0000313" key="2">
    <source>
        <dbReference type="Proteomes" id="UP000335538"/>
    </source>
</evidence>
<sequence>MSPALQGLYTLWHRPGADMAPGWWDSVELAAWRQPYATQALVRPLIDTLIAARLSHRGPVPPASETAAVLLGNAARARALCVALGLWALGSPDYLLLKPYREALSDALDAGTQRQLQTLLPAGGGRATVAPDALPSLATELGAAWLAEASDPAVRLCRLRWPPSTQRAPERPVEPILLKLVRWL</sequence>
<accession>A0A5E5BIZ4</accession>
<reference evidence="1 2" key="1">
    <citation type="submission" date="2019-08" db="EMBL/GenBank/DDBJ databases">
        <authorList>
            <person name="Peeters C."/>
        </authorList>
    </citation>
    <scope>NUCLEOTIDE SEQUENCE [LARGE SCALE GENOMIC DNA]</scope>
    <source>
        <strain evidence="1 2">LMG 31121</strain>
    </source>
</reference>
<dbReference type="Proteomes" id="UP000335538">
    <property type="component" value="Unassembled WGS sequence"/>
</dbReference>
<protein>
    <recommendedName>
        <fullName evidence="3">Type III secretion protein</fullName>
    </recommendedName>
</protein>